<comment type="subcellular location">
    <subcellularLocation>
        <location evidence="1">Cytoplasm</location>
    </subcellularLocation>
</comment>
<keyword evidence="2" id="KW-0813">Transport</keyword>
<sequence length="1023" mass="114507">MEEFQKILLSILSKNHETRDFGETAFNTMLAQSSDNVCFTLISCIANSPEDLSCLSAVLFRRLFIQKALPLPENSYNQIKSDLMSLITENRPLSLLKKIGDILIPLSHMLNFSNEILSQMTFWLSSSSQTLHLFSLYLFEISTEHSHIVMIIDQNADSVLQLMWNSLKADNAKVKAAACRTTCLVLSRINENDNYRKAFNIILELFQSLPIEETASALTALAELIDNSPRIILGSVDKIAQIMAGICKTNTVPYDVRLAGLQVFHATIQRAFGIIKDNIQFIQETITLSLMLISEIEFANDLVAWDAEPETDATESIHILGKELLCAIVEAFSEAAYPHLIVLIEAHINAAHWLHKHTGILALGLIANDCVKVMKSSLEHYMTILINLSNHEHPRVRWACLTTIGLFCTAFAPEIQKSYAQSVLPIIIRNIKQGNTSKLIIQSLNCIINYTKGLDEDNEMNKFTAFLPEIMTCFSIFFTSSSTTMIVLNEVLKSLSAISLEVDSFSQYLNLFLPGLRALFMNGMLENSHFTSQALTCLGCFARCANIANVEDILNDMLRLKQLITPDNENYNNLLDVIVGCLETVGPNHLDLLDLIIKELLINAAAHTELLSKNLESKRGFFSSISLEICGLKDKSTEIPTGAYETKLGACRLLYILSTSLGKHYINWVGQTLETMNKLVLFPLNKKIRKFALKIVTFLPTICEPTQRDAMILSIFPYFIANLAERINTYPEDVCSLVTSMKKISKNAGNISFIGITGAQTLAEVLSENIKAVILRGKKRKAFVNAVGDGKLYCEELENIKESEEVDAKILRNSVDLIGILMKSFKSQFLGFFRVHFQSLLGELLYDSEASDDETLSSLCLFCDYIEFTGDLLVNQDSSLLLTAFTKLAYHENHNIRQCAVYGIGLGAVYGNPQIFARHQNQCIEACKYVLSNPCAFTEELIECTECAAGAIGKIALNYSEELIQVWMQYLPFKSDEEEACIAHDLFIKNFGKITKYPNAYSKLEQIKTAPKGYVFKESLDAL</sequence>
<dbReference type="InterPro" id="IPR016024">
    <property type="entry name" value="ARM-type_fold"/>
</dbReference>
<evidence type="ECO:0000256" key="5">
    <source>
        <dbReference type="ARBA" id="ARBA00022927"/>
    </source>
</evidence>
<comment type="caution">
    <text evidence="6">The sequence shown here is derived from an EMBL/GenBank/DDBJ whole genome shotgun (WGS) entry which is preliminary data.</text>
</comment>
<dbReference type="GO" id="GO:0006606">
    <property type="term" value="P:protein import into nucleus"/>
    <property type="evidence" value="ECO:0007669"/>
    <property type="project" value="InterPro"/>
</dbReference>
<dbReference type="AlphaFoldDB" id="A0A1R2BA20"/>
<dbReference type="Gene3D" id="1.25.10.10">
    <property type="entry name" value="Leucine-rich Repeat Variant"/>
    <property type="match status" value="1"/>
</dbReference>
<evidence type="ECO:0008006" key="8">
    <source>
        <dbReference type="Google" id="ProtNLM"/>
    </source>
</evidence>
<dbReference type="OrthoDB" id="296539at2759"/>
<dbReference type="EMBL" id="MPUH01000807">
    <property type="protein sequence ID" value="OMJ73643.1"/>
    <property type="molecule type" value="Genomic_DNA"/>
</dbReference>
<dbReference type="PANTHER" id="PTHR10527">
    <property type="entry name" value="IMPORTIN BETA"/>
    <property type="match status" value="1"/>
</dbReference>
<protein>
    <recommendedName>
        <fullName evidence="8">TOG domain-containing protein</fullName>
    </recommendedName>
</protein>
<evidence type="ECO:0000256" key="1">
    <source>
        <dbReference type="ARBA" id="ARBA00004496"/>
    </source>
</evidence>
<gene>
    <name evidence="6" type="ORF">SteCoe_27630</name>
</gene>
<accession>A0A1R2BA20</accession>
<dbReference type="InterPro" id="IPR040122">
    <property type="entry name" value="Importin_beta"/>
</dbReference>
<evidence type="ECO:0000313" key="7">
    <source>
        <dbReference type="Proteomes" id="UP000187209"/>
    </source>
</evidence>
<dbReference type="GO" id="GO:0005737">
    <property type="term" value="C:cytoplasm"/>
    <property type="evidence" value="ECO:0007669"/>
    <property type="project" value="UniProtKB-SubCell"/>
</dbReference>
<keyword evidence="7" id="KW-1185">Reference proteome</keyword>
<keyword evidence="4" id="KW-0677">Repeat</keyword>
<dbReference type="Proteomes" id="UP000187209">
    <property type="component" value="Unassembled WGS sequence"/>
</dbReference>
<name>A0A1R2BA20_9CILI</name>
<evidence type="ECO:0000313" key="6">
    <source>
        <dbReference type="EMBL" id="OMJ73643.1"/>
    </source>
</evidence>
<keyword evidence="3" id="KW-0963">Cytoplasm</keyword>
<evidence type="ECO:0000256" key="3">
    <source>
        <dbReference type="ARBA" id="ARBA00022490"/>
    </source>
</evidence>
<dbReference type="SUPFAM" id="SSF48371">
    <property type="entry name" value="ARM repeat"/>
    <property type="match status" value="1"/>
</dbReference>
<reference evidence="6 7" key="1">
    <citation type="submission" date="2016-11" db="EMBL/GenBank/DDBJ databases">
        <title>The macronuclear genome of Stentor coeruleus: a giant cell with tiny introns.</title>
        <authorList>
            <person name="Slabodnick M."/>
            <person name="Ruby J.G."/>
            <person name="Reiff S.B."/>
            <person name="Swart E.C."/>
            <person name="Gosai S."/>
            <person name="Prabakaran S."/>
            <person name="Witkowska E."/>
            <person name="Larue G.E."/>
            <person name="Fisher S."/>
            <person name="Freeman R.M."/>
            <person name="Gunawardena J."/>
            <person name="Chu W."/>
            <person name="Stover N.A."/>
            <person name="Gregory B.D."/>
            <person name="Nowacki M."/>
            <person name="Derisi J."/>
            <person name="Roy S.W."/>
            <person name="Marshall W.F."/>
            <person name="Sood P."/>
        </authorList>
    </citation>
    <scope>NUCLEOTIDE SEQUENCE [LARGE SCALE GENOMIC DNA]</scope>
    <source>
        <strain evidence="6">WM001</strain>
    </source>
</reference>
<evidence type="ECO:0000256" key="2">
    <source>
        <dbReference type="ARBA" id="ARBA00022448"/>
    </source>
</evidence>
<keyword evidence="5" id="KW-0653">Protein transport</keyword>
<dbReference type="InterPro" id="IPR011989">
    <property type="entry name" value="ARM-like"/>
</dbReference>
<evidence type="ECO:0000256" key="4">
    <source>
        <dbReference type="ARBA" id="ARBA00022737"/>
    </source>
</evidence>
<proteinExistence type="predicted"/>
<organism evidence="6 7">
    <name type="scientific">Stentor coeruleus</name>
    <dbReference type="NCBI Taxonomy" id="5963"/>
    <lineage>
        <taxon>Eukaryota</taxon>
        <taxon>Sar</taxon>
        <taxon>Alveolata</taxon>
        <taxon>Ciliophora</taxon>
        <taxon>Postciliodesmatophora</taxon>
        <taxon>Heterotrichea</taxon>
        <taxon>Heterotrichida</taxon>
        <taxon>Stentoridae</taxon>
        <taxon>Stentor</taxon>
    </lineage>
</organism>